<keyword evidence="3" id="KW-1185">Reference proteome</keyword>
<evidence type="ECO:0000256" key="1">
    <source>
        <dbReference type="SAM" id="MobiDB-lite"/>
    </source>
</evidence>
<evidence type="ECO:0008006" key="4">
    <source>
        <dbReference type="Google" id="ProtNLM"/>
    </source>
</evidence>
<feature type="region of interest" description="Disordered" evidence="1">
    <location>
        <begin position="436"/>
        <end position="455"/>
    </location>
</feature>
<proteinExistence type="predicted"/>
<dbReference type="InterPro" id="IPR027417">
    <property type="entry name" value="P-loop_NTPase"/>
</dbReference>
<sequence length="455" mass="50756">MIRTLPETPSQSAQETPSMKPTTPSDVKDIPAPLWQTIDVINVQEMEWLVPDVIPQKALICLYGAPNCGKTFLALHIALCLIIGVDCFPAEAADTPPKPVLPAAPQRVVVYMLAEAPDSIGRRIAGWLEHFHYDRVTAQPIISQGLFASSHTHRVKLTSITQIDTFAAELERMKIHPDLIIFDPLISTLEGDENDASQMDRLITGMDALRQKFDCSIMVIHHPGKDARMIERGSSALRGGVDTHIAVHNEADLVDAEGAPLAHRIRLDIEKQREAPRSPFFYLSMHPIQGPLNARDRESKNVELGRAPNPSHAPTRPEIAASKHVRPDRKNTQRTRRTIPEPLIGAPALRPAISNKAYHEALRCSFAASKMGDGTFTKADVWRAHKENARKSGKKEFSEPYFYKVMDRVVEQSNQVRHVEGEKTLYWSGEVAKATLKKRPPKTDLNPPSDNTDHQ</sequence>
<dbReference type="Proteomes" id="UP000317214">
    <property type="component" value="Chromosome"/>
</dbReference>
<dbReference type="KEGG" id="ntn:D5366_04475"/>
<evidence type="ECO:0000313" key="2">
    <source>
        <dbReference type="EMBL" id="QDH24620.1"/>
    </source>
</evidence>
<dbReference type="EMBL" id="CP032485">
    <property type="protein sequence ID" value="QDH24620.1"/>
    <property type="molecule type" value="Genomic_DNA"/>
</dbReference>
<evidence type="ECO:0000313" key="3">
    <source>
        <dbReference type="Proteomes" id="UP000317214"/>
    </source>
</evidence>
<feature type="compositionally biased region" description="Polar residues" evidence="1">
    <location>
        <begin position="7"/>
        <end position="25"/>
    </location>
</feature>
<gene>
    <name evidence="2" type="ORF">D5366_04475</name>
</gene>
<dbReference type="Pfam" id="PF13481">
    <property type="entry name" value="AAA_25"/>
    <property type="match status" value="1"/>
</dbReference>
<accession>A0A4Y6V7G2</accession>
<name>A0A4Y6V7G2_9PROT</name>
<feature type="compositionally biased region" description="Basic residues" evidence="1">
    <location>
        <begin position="323"/>
        <end position="337"/>
    </location>
</feature>
<dbReference type="Gene3D" id="3.40.50.300">
    <property type="entry name" value="P-loop containing nucleotide triphosphate hydrolases"/>
    <property type="match status" value="1"/>
</dbReference>
<dbReference type="AlphaFoldDB" id="A0A4Y6V7G2"/>
<dbReference type="SUPFAM" id="SSF52540">
    <property type="entry name" value="P-loop containing nucleoside triphosphate hydrolases"/>
    <property type="match status" value="1"/>
</dbReference>
<feature type="region of interest" description="Disordered" evidence="1">
    <location>
        <begin position="303"/>
        <end position="340"/>
    </location>
</feature>
<protein>
    <recommendedName>
        <fullName evidence="4">AAA+ ATPase domain-containing protein</fullName>
    </recommendedName>
</protein>
<reference evidence="2 3" key="1">
    <citation type="submission" date="2018-09" db="EMBL/GenBank/DDBJ databases">
        <title>The complete genome sequence of Neokomagataea tanensis NBRC 106556(T).</title>
        <authorList>
            <person name="Chua K.-O."/>
            <person name="See-Too W.-S."/>
            <person name="Hong K.-W."/>
            <person name="Yin W.-F."/>
            <person name="Chan K.-G."/>
        </authorList>
    </citation>
    <scope>NUCLEOTIDE SEQUENCE [LARGE SCALE GENOMIC DNA]</scope>
    <source>
        <strain evidence="3">AH13 \ NBRC 106556</strain>
    </source>
</reference>
<feature type="compositionally biased region" description="Polar residues" evidence="1">
    <location>
        <begin position="446"/>
        <end position="455"/>
    </location>
</feature>
<organism evidence="2 3">
    <name type="scientific">Neokomagataea tanensis</name>
    <dbReference type="NCBI Taxonomy" id="661191"/>
    <lineage>
        <taxon>Bacteria</taxon>
        <taxon>Pseudomonadati</taxon>
        <taxon>Pseudomonadota</taxon>
        <taxon>Alphaproteobacteria</taxon>
        <taxon>Acetobacterales</taxon>
        <taxon>Acetobacteraceae</taxon>
        <taxon>Neokomagataea</taxon>
    </lineage>
</organism>
<feature type="region of interest" description="Disordered" evidence="1">
    <location>
        <begin position="1"/>
        <end position="27"/>
    </location>
</feature>